<evidence type="ECO:0000256" key="1">
    <source>
        <dbReference type="SAM" id="Coils"/>
    </source>
</evidence>
<accession>A0AAW8RJ30</accession>
<keyword evidence="1" id="KW-0175">Coiled coil</keyword>
<evidence type="ECO:0000313" key="3">
    <source>
        <dbReference type="Proteomes" id="UP001260956"/>
    </source>
</evidence>
<dbReference type="Proteomes" id="UP001260956">
    <property type="component" value="Unassembled WGS sequence"/>
</dbReference>
<dbReference type="EMBL" id="JARPTX010000040">
    <property type="protein sequence ID" value="MDT2370637.1"/>
    <property type="molecule type" value="Genomic_DNA"/>
</dbReference>
<protein>
    <submittedName>
        <fullName evidence="2">Tail assembly chaperone</fullName>
    </submittedName>
</protein>
<evidence type="ECO:0000313" key="2">
    <source>
        <dbReference type="EMBL" id="MDT2370637.1"/>
    </source>
</evidence>
<comment type="caution">
    <text evidence="2">The sequence shown here is derived from an EMBL/GenBank/DDBJ whole genome shotgun (WGS) entry which is preliminary data.</text>
</comment>
<dbReference type="Pfam" id="PF12363">
    <property type="entry name" value="Phage_TAC_12"/>
    <property type="match status" value="1"/>
</dbReference>
<reference evidence="2" key="1">
    <citation type="submission" date="2023-03" db="EMBL/GenBank/DDBJ databases">
        <authorList>
            <person name="Shen W."/>
            <person name="Cai J."/>
        </authorList>
    </citation>
    <scope>NUCLEOTIDE SEQUENCE</scope>
    <source>
        <strain evidence="2">B1010-2</strain>
    </source>
</reference>
<feature type="coiled-coil region" evidence="1">
    <location>
        <begin position="82"/>
        <end position="130"/>
    </location>
</feature>
<dbReference type="AlphaFoldDB" id="A0AAW8RJ30"/>
<proteinExistence type="predicted"/>
<gene>
    <name evidence="2" type="ORF">P6Z85_10840</name>
</gene>
<dbReference type="RefSeq" id="WP_099746314.1">
    <property type="nucleotide sequence ID" value="NZ_CABGQB010000001.1"/>
</dbReference>
<dbReference type="InterPro" id="IPR024410">
    <property type="entry name" value="Phage_TAC_12"/>
</dbReference>
<name>A0AAW8RJ30_ENTFC</name>
<sequence>MAFTVELKGKPLEIKFNYALLFKANKRLASKDANGNPQNDGAGVLFAKVLEKEDDALLDIIKLAAKGEPSENEVLEAIAKYIANYEDEEEGYNAIFENLKEEMLSSGFFLMKIKRYIKNMEKAAKAVKEQKPNEKIQDPEATSKAMQELADMMKKEISSLTAQDKD</sequence>
<organism evidence="2 3">
    <name type="scientific">Enterococcus faecium</name>
    <name type="common">Streptococcus faecium</name>
    <dbReference type="NCBI Taxonomy" id="1352"/>
    <lineage>
        <taxon>Bacteria</taxon>
        <taxon>Bacillati</taxon>
        <taxon>Bacillota</taxon>
        <taxon>Bacilli</taxon>
        <taxon>Lactobacillales</taxon>
        <taxon>Enterococcaceae</taxon>
        <taxon>Enterococcus</taxon>
    </lineage>
</organism>